<dbReference type="RefSeq" id="WP_126120476.1">
    <property type="nucleotide sequence ID" value="NZ_RXHJ01000006.1"/>
</dbReference>
<dbReference type="AlphaFoldDB" id="A0A430HZ51"/>
<keyword evidence="6" id="KW-1185">Reference proteome</keyword>
<dbReference type="OrthoDB" id="3169239at2"/>
<evidence type="ECO:0000313" key="5">
    <source>
        <dbReference type="EMBL" id="RSZ63843.1"/>
    </source>
</evidence>
<feature type="domain" description="NADH:flavin oxidoreductase/NADH oxidase N-terminal" evidence="4">
    <location>
        <begin position="5"/>
        <end position="342"/>
    </location>
</feature>
<dbReference type="Proteomes" id="UP000274907">
    <property type="component" value="Unassembled WGS sequence"/>
</dbReference>
<comment type="similarity">
    <text evidence="2">Belongs to the NADH:flavin oxidoreductase/NADH oxidase family.</text>
</comment>
<dbReference type="GO" id="GO:0005829">
    <property type="term" value="C:cytosol"/>
    <property type="evidence" value="ECO:0007669"/>
    <property type="project" value="TreeGrafter"/>
</dbReference>
<gene>
    <name evidence="5" type="ORF">EAH68_06295</name>
</gene>
<dbReference type="PANTHER" id="PTHR22893">
    <property type="entry name" value="NADH OXIDOREDUCTASE-RELATED"/>
    <property type="match status" value="1"/>
</dbReference>
<dbReference type="Gene3D" id="3.20.20.70">
    <property type="entry name" value="Aldolase class I"/>
    <property type="match status" value="1"/>
</dbReference>
<evidence type="ECO:0000259" key="4">
    <source>
        <dbReference type="Pfam" id="PF00724"/>
    </source>
</evidence>
<proteinExistence type="inferred from homology"/>
<dbReference type="GO" id="GO:0010181">
    <property type="term" value="F:FMN binding"/>
    <property type="evidence" value="ECO:0007669"/>
    <property type="project" value="InterPro"/>
</dbReference>
<evidence type="ECO:0000313" key="6">
    <source>
        <dbReference type="Proteomes" id="UP000274907"/>
    </source>
</evidence>
<evidence type="ECO:0000256" key="1">
    <source>
        <dbReference type="ARBA" id="ARBA00001917"/>
    </source>
</evidence>
<sequence>MSDFSLFSTFHLGPLELRNRTVMAPLTRSRATPEGIPTALMEAYYAQRAGAGLIVSEGVVVSPQGVAYPRVPGLYNDEQVEAWRRVTRAVHEQGGVIFAQLWHVGRQSHSSVQPDGLPPFAPSPVRIENYRYYRKPDRLPYETPRQLSREGIRKVIDQYAQAAARAMAAGFDGVEIHAANGYLIDQFLNSGSNQRTDEYGGSPANRARFLHQLLDAVATHVPPSRVGVRLSPSSTWMDALDEDKTALHSHVVAALNRHGLAYLHLVEPEIAGSTTAEIAEDAVPTEKLAALFRGPVIVTGEHDLASAEQRLADGVADLVGFGRTFIANPDLPERLRTGSPLNPPEKRTFYAGGAEGYITYPSLAEEDRWAQLRAAIEEGTISAAAHLEQLSSRTPLDLVRSGELHSLHQLRELVATYSTVS</sequence>
<comment type="cofactor">
    <cofactor evidence="1">
        <name>FMN</name>
        <dbReference type="ChEBI" id="CHEBI:58210"/>
    </cofactor>
</comment>
<dbReference type="InterPro" id="IPR001155">
    <property type="entry name" value="OxRdtase_FMN_N"/>
</dbReference>
<dbReference type="PANTHER" id="PTHR22893:SF91">
    <property type="entry name" value="NADPH DEHYDROGENASE 2-RELATED"/>
    <property type="match status" value="1"/>
</dbReference>
<name>A0A430HZ51_9CORY</name>
<reference evidence="5 6" key="1">
    <citation type="submission" date="2018-12" db="EMBL/GenBank/DDBJ databases">
        <title>YIM 101343 draft genome.</title>
        <authorList>
            <person name="Chen X."/>
        </authorList>
    </citation>
    <scope>NUCLEOTIDE SEQUENCE [LARGE SCALE GENOMIC DNA]</scope>
    <source>
        <strain evidence="5 6">YIM 101343</strain>
    </source>
</reference>
<keyword evidence="3" id="KW-0560">Oxidoreductase</keyword>
<dbReference type="EMBL" id="RXHJ01000006">
    <property type="protein sequence ID" value="RSZ63843.1"/>
    <property type="molecule type" value="Genomic_DNA"/>
</dbReference>
<dbReference type="InterPro" id="IPR013785">
    <property type="entry name" value="Aldolase_TIM"/>
</dbReference>
<evidence type="ECO:0000256" key="3">
    <source>
        <dbReference type="ARBA" id="ARBA00023002"/>
    </source>
</evidence>
<comment type="caution">
    <text evidence="5">The sequence shown here is derived from an EMBL/GenBank/DDBJ whole genome shotgun (WGS) entry which is preliminary data.</text>
</comment>
<dbReference type="SUPFAM" id="SSF51395">
    <property type="entry name" value="FMN-linked oxidoreductases"/>
    <property type="match status" value="1"/>
</dbReference>
<protein>
    <submittedName>
        <fullName evidence="5">Alkene reductase</fullName>
    </submittedName>
</protein>
<dbReference type="GO" id="GO:0016628">
    <property type="term" value="F:oxidoreductase activity, acting on the CH-CH group of donors, NAD or NADP as acceptor"/>
    <property type="evidence" value="ECO:0007669"/>
    <property type="project" value="UniProtKB-ARBA"/>
</dbReference>
<dbReference type="CDD" id="cd02933">
    <property type="entry name" value="OYE_like_FMN"/>
    <property type="match status" value="1"/>
</dbReference>
<organism evidence="5 6">
    <name type="scientific">Corynebacterium hylobatis</name>
    <dbReference type="NCBI Taxonomy" id="1859290"/>
    <lineage>
        <taxon>Bacteria</taxon>
        <taxon>Bacillati</taxon>
        <taxon>Actinomycetota</taxon>
        <taxon>Actinomycetes</taxon>
        <taxon>Mycobacteriales</taxon>
        <taxon>Corynebacteriaceae</taxon>
        <taxon>Corynebacterium</taxon>
    </lineage>
</organism>
<dbReference type="FunFam" id="3.20.20.70:FF:000059">
    <property type="entry name" value="N-ethylmaleimide reductase, FMN-linked"/>
    <property type="match status" value="1"/>
</dbReference>
<accession>A0A430HZ51</accession>
<dbReference type="InterPro" id="IPR045247">
    <property type="entry name" value="Oye-like"/>
</dbReference>
<dbReference type="Pfam" id="PF00724">
    <property type="entry name" value="Oxidored_FMN"/>
    <property type="match status" value="1"/>
</dbReference>
<evidence type="ECO:0000256" key="2">
    <source>
        <dbReference type="ARBA" id="ARBA00005979"/>
    </source>
</evidence>